<dbReference type="SUPFAM" id="SSF51905">
    <property type="entry name" value="FAD/NAD(P)-binding domain"/>
    <property type="match status" value="1"/>
</dbReference>
<dbReference type="InterPro" id="IPR050641">
    <property type="entry name" value="RIFMO-like"/>
</dbReference>
<dbReference type="Proteomes" id="UP001169760">
    <property type="component" value="Unassembled WGS sequence"/>
</dbReference>
<dbReference type="PANTHER" id="PTHR43004">
    <property type="entry name" value="TRK SYSTEM POTASSIUM UPTAKE PROTEIN"/>
    <property type="match status" value="1"/>
</dbReference>
<dbReference type="PANTHER" id="PTHR43004:SF19">
    <property type="entry name" value="BINDING MONOOXYGENASE, PUTATIVE (JCVI)-RELATED"/>
    <property type="match status" value="1"/>
</dbReference>
<comment type="cofactor">
    <cofactor evidence="1">
        <name>FAD</name>
        <dbReference type="ChEBI" id="CHEBI:57692"/>
    </cofactor>
</comment>
<dbReference type="InterPro" id="IPR036188">
    <property type="entry name" value="FAD/NAD-bd_sf"/>
</dbReference>
<dbReference type="AlphaFoldDB" id="A0AAW7XD77"/>
<evidence type="ECO:0000313" key="5">
    <source>
        <dbReference type="EMBL" id="MDO6424483.1"/>
    </source>
</evidence>
<dbReference type="GO" id="GO:0016709">
    <property type="term" value="F:oxidoreductase activity, acting on paired donors, with incorporation or reduction of molecular oxygen, NAD(P)H as one donor, and incorporation of one atom of oxygen"/>
    <property type="evidence" value="ECO:0007669"/>
    <property type="project" value="UniProtKB-ARBA"/>
</dbReference>
<protein>
    <submittedName>
        <fullName evidence="5">FAD-dependent monooxygenase</fullName>
    </submittedName>
</protein>
<accession>A0AAW7XD77</accession>
<keyword evidence="5" id="KW-0560">Oxidoreductase</keyword>
<keyword evidence="2" id="KW-0285">Flavoprotein</keyword>
<evidence type="ECO:0000256" key="2">
    <source>
        <dbReference type="ARBA" id="ARBA00022630"/>
    </source>
</evidence>
<evidence type="ECO:0000256" key="1">
    <source>
        <dbReference type="ARBA" id="ARBA00001974"/>
    </source>
</evidence>
<gene>
    <name evidence="5" type="ORF">Q4521_18495</name>
</gene>
<name>A0AAW7XD77_9GAMM</name>
<evidence type="ECO:0000313" key="6">
    <source>
        <dbReference type="Proteomes" id="UP001169760"/>
    </source>
</evidence>
<dbReference type="Gene3D" id="3.40.30.120">
    <property type="match status" value="1"/>
</dbReference>
<comment type="caution">
    <text evidence="5">The sequence shown here is derived from an EMBL/GenBank/DDBJ whole genome shotgun (WGS) entry which is preliminary data.</text>
</comment>
<dbReference type="Gene3D" id="3.30.70.2450">
    <property type="match status" value="1"/>
</dbReference>
<sequence>MSNISYTDVLVVGAGPIGLSLAIQLKSQGFTQFRVIDKTDEPGEKLITSISRAIGVHARTLEVLEDVGVTPSLLERGKIAHTASNYYNSKLTYRVDYPSGCDTSHVKYNWNFMVTQGNTIDVLHTHLSKKLDHKVEWNTSLVEFKETDAGISAIIKNDITGELETINAKYLVGCDGCHSAVRKGLGIDFPGKVYPVKWVVCDLDIEWDIPHDDITFLGIKNAYAIALPLAGGGEGRFRVTMGMPLTEEEKKDHYEHAQPIRGGRFGKEECVAFFKKLYPSANVKSTPAEPQQWFQVHCRMATTLAKGNCFLVGDAAHVHSPVLGQGMNMGIQDAANLAWKLVAVCRGDSSPKLLDTYKQEREFSDTEIVNFVDKVTKLVITPSRFIQYARGFVLSRILKVTPGRRKLVSKVMQLSVNYVGSESPLVKDKWSGSKGVMAGHRIPDPIVDESSGKRLFELIKGNKWNALIFIGHSPSAEEKAAAYEAAAKVHENYQGLVTAHIVQYGNASEAKPSPLSTLSDQSGVLHQVFGVTKPAIYLCRPDRYVGYRETGFNHCFDYMEKIYPSFMATGELLYG</sequence>
<dbReference type="GO" id="GO:0071949">
    <property type="term" value="F:FAD binding"/>
    <property type="evidence" value="ECO:0007669"/>
    <property type="project" value="InterPro"/>
</dbReference>
<reference evidence="5" key="1">
    <citation type="submission" date="2023-07" db="EMBL/GenBank/DDBJ databases">
        <title>Genome content predicts the carbon catabolic preferences of heterotrophic bacteria.</title>
        <authorList>
            <person name="Gralka M."/>
        </authorList>
    </citation>
    <scope>NUCLEOTIDE SEQUENCE</scope>
    <source>
        <strain evidence="5">I3M17_2</strain>
    </source>
</reference>
<keyword evidence="3" id="KW-0274">FAD</keyword>
<proteinExistence type="predicted"/>
<evidence type="ECO:0000256" key="3">
    <source>
        <dbReference type="ARBA" id="ARBA00022827"/>
    </source>
</evidence>
<dbReference type="Gene3D" id="3.50.50.60">
    <property type="entry name" value="FAD/NAD(P)-binding domain"/>
    <property type="match status" value="1"/>
</dbReference>
<evidence type="ECO:0000259" key="4">
    <source>
        <dbReference type="Pfam" id="PF01494"/>
    </source>
</evidence>
<dbReference type="PRINTS" id="PR00420">
    <property type="entry name" value="RNGMNOXGNASE"/>
</dbReference>
<dbReference type="Pfam" id="PF01494">
    <property type="entry name" value="FAD_binding_3"/>
    <property type="match status" value="1"/>
</dbReference>
<dbReference type="RefSeq" id="WP_303493772.1">
    <property type="nucleotide sequence ID" value="NZ_JAUOPB010000015.1"/>
</dbReference>
<dbReference type="EMBL" id="JAUOPB010000015">
    <property type="protein sequence ID" value="MDO6424483.1"/>
    <property type="molecule type" value="Genomic_DNA"/>
</dbReference>
<dbReference type="InterPro" id="IPR002938">
    <property type="entry name" value="FAD-bd"/>
</dbReference>
<organism evidence="5 6">
    <name type="scientific">Saccharophagus degradans</name>
    <dbReference type="NCBI Taxonomy" id="86304"/>
    <lineage>
        <taxon>Bacteria</taxon>
        <taxon>Pseudomonadati</taxon>
        <taxon>Pseudomonadota</taxon>
        <taxon>Gammaproteobacteria</taxon>
        <taxon>Cellvibrionales</taxon>
        <taxon>Cellvibrionaceae</taxon>
        <taxon>Saccharophagus</taxon>
    </lineage>
</organism>
<feature type="domain" description="FAD-binding" evidence="4">
    <location>
        <begin position="7"/>
        <end position="369"/>
    </location>
</feature>
<keyword evidence="5" id="KW-0503">Monooxygenase</keyword>